<feature type="compositionally biased region" description="Basic residues" evidence="11">
    <location>
        <begin position="538"/>
        <end position="548"/>
    </location>
</feature>
<gene>
    <name evidence="14" type="ORF">QBC34DRAFT_292092</name>
</gene>
<feature type="compositionally biased region" description="Polar residues" evidence="11">
    <location>
        <begin position="1432"/>
        <end position="1441"/>
    </location>
</feature>
<dbReference type="Pfam" id="PF12931">
    <property type="entry name" value="TPR_Sec16"/>
    <property type="match status" value="1"/>
</dbReference>
<proteinExistence type="inferred from homology"/>
<feature type="compositionally biased region" description="Polar residues" evidence="11">
    <location>
        <begin position="892"/>
        <end position="901"/>
    </location>
</feature>
<feature type="compositionally biased region" description="Low complexity" evidence="11">
    <location>
        <begin position="1882"/>
        <end position="1914"/>
    </location>
</feature>
<feature type="compositionally biased region" description="Pro residues" evidence="11">
    <location>
        <begin position="474"/>
        <end position="484"/>
    </location>
</feature>
<evidence type="ECO:0000256" key="6">
    <source>
        <dbReference type="ARBA" id="ARBA00022927"/>
    </source>
</evidence>
<comment type="caution">
    <text evidence="14">The sequence shown here is derived from an EMBL/GenBank/DDBJ whole genome shotgun (WGS) entry which is preliminary data.</text>
</comment>
<feature type="compositionally biased region" description="Low complexity" evidence="11">
    <location>
        <begin position="1656"/>
        <end position="1677"/>
    </location>
</feature>
<keyword evidence="6 10" id="KW-0653">Protein transport</keyword>
<evidence type="ECO:0000256" key="2">
    <source>
        <dbReference type="ARBA" id="ARBA00005927"/>
    </source>
</evidence>
<dbReference type="GO" id="GO:0012507">
    <property type="term" value="C:ER to Golgi transport vesicle membrane"/>
    <property type="evidence" value="ECO:0007669"/>
    <property type="project" value="TreeGrafter"/>
</dbReference>
<feature type="compositionally biased region" description="Polar residues" evidence="11">
    <location>
        <begin position="602"/>
        <end position="614"/>
    </location>
</feature>
<evidence type="ECO:0000256" key="1">
    <source>
        <dbReference type="ARBA" id="ARBA00004397"/>
    </source>
</evidence>
<feature type="compositionally biased region" description="Polar residues" evidence="11">
    <location>
        <begin position="413"/>
        <end position="428"/>
    </location>
</feature>
<feature type="compositionally biased region" description="Low complexity" evidence="11">
    <location>
        <begin position="1601"/>
        <end position="1619"/>
    </location>
</feature>
<feature type="region of interest" description="Disordered" evidence="11">
    <location>
        <begin position="1428"/>
        <end position="1470"/>
    </location>
</feature>
<feature type="region of interest" description="Disordered" evidence="11">
    <location>
        <begin position="81"/>
        <end position="116"/>
    </location>
</feature>
<feature type="compositionally biased region" description="Polar residues" evidence="11">
    <location>
        <begin position="1546"/>
        <end position="1566"/>
    </location>
</feature>
<keyword evidence="7 10" id="KW-0072">Autophagy</keyword>
<organism evidence="14 15">
    <name type="scientific">Podospora aff. communis PSN243</name>
    <dbReference type="NCBI Taxonomy" id="3040156"/>
    <lineage>
        <taxon>Eukaryota</taxon>
        <taxon>Fungi</taxon>
        <taxon>Dikarya</taxon>
        <taxon>Ascomycota</taxon>
        <taxon>Pezizomycotina</taxon>
        <taxon>Sordariomycetes</taxon>
        <taxon>Sordariomycetidae</taxon>
        <taxon>Sordariales</taxon>
        <taxon>Podosporaceae</taxon>
        <taxon>Podospora</taxon>
    </lineage>
</organism>
<feature type="compositionally biased region" description="Pro residues" evidence="11">
    <location>
        <begin position="1828"/>
        <end position="1839"/>
    </location>
</feature>
<feature type="compositionally biased region" description="Polar residues" evidence="11">
    <location>
        <begin position="106"/>
        <end position="116"/>
    </location>
</feature>
<feature type="region of interest" description="Disordered" evidence="11">
    <location>
        <begin position="1"/>
        <end position="52"/>
    </location>
</feature>
<evidence type="ECO:0000256" key="8">
    <source>
        <dbReference type="ARBA" id="ARBA00023136"/>
    </source>
</evidence>
<dbReference type="GO" id="GO:0006914">
    <property type="term" value="P:autophagy"/>
    <property type="evidence" value="ECO:0007669"/>
    <property type="project" value="UniProtKB-KW"/>
</dbReference>
<feature type="compositionally biased region" description="Low complexity" evidence="11">
    <location>
        <begin position="456"/>
        <end position="466"/>
    </location>
</feature>
<accession>A0AAV9GW43</accession>
<feature type="compositionally biased region" description="Acidic residues" evidence="11">
    <location>
        <begin position="379"/>
        <end position="388"/>
    </location>
</feature>
<feature type="region of interest" description="Disordered" evidence="11">
    <location>
        <begin position="379"/>
        <end position="941"/>
    </location>
</feature>
<feature type="compositionally biased region" description="Polar residues" evidence="11">
    <location>
        <begin position="439"/>
        <end position="453"/>
    </location>
</feature>
<feature type="region of interest" description="Disordered" evidence="11">
    <location>
        <begin position="1484"/>
        <end position="1938"/>
    </location>
</feature>
<feature type="compositionally biased region" description="Basic and acidic residues" evidence="11">
    <location>
        <begin position="1716"/>
        <end position="1748"/>
    </location>
</feature>
<evidence type="ECO:0000313" key="14">
    <source>
        <dbReference type="EMBL" id="KAK4453169.1"/>
    </source>
</evidence>
<dbReference type="PANTHER" id="PTHR13402">
    <property type="entry name" value="RGPR-RELATED"/>
    <property type="match status" value="1"/>
</dbReference>
<evidence type="ECO:0000256" key="5">
    <source>
        <dbReference type="ARBA" id="ARBA00022892"/>
    </source>
</evidence>
<keyword evidence="4 10" id="KW-0256">Endoplasmic reticulum</keyword>
<feature type="domain" description="Sec16 Sec23-binding" evidence="12">
    <location>
        <begin position="1125"/>
        <end position="1428"/>
    </location>
</feature>
<evidence type="ECO:0000256" key="11">
    <source>
        <dbReference type="SAM" id="MobiDB-lite"/>
    </source>
</evidence>
<feature type="compositionally biased region" description="Acidic residues" evidence="11">
    <location>
        <begin position="400"/>
        <end position="411"/>
    </location>
</feature>
<sequence length="1938" mass="206249">MLSDAPHASWHPALMPNSISDVSRNPLRGVPAFPAHHDAVDDAETGTGSDAGEAIHNQSIATESWFPDYGTGDGWVEDASKTHATAESESAPADAIANGVPESETEPTNNASKHFSTMSFTRTVPHEVNWNDDDDPEWNLPRTGTDPFKFMPPSERTNSFPVVPPAEHPESEELAQPLPTQAEVVLQEAEKEDEHLALGDSQVDPEAFGASFDEDADGADFFQQTVGGEVSGTAEEAEEARFVEGVPLIPAAEDVAPPKPQVEEINANDLFSAEDGGGEEDDFFNQVQEVAEPQTFSPLERKSTMQVLGSLDVGARSSRFEPLEETVEEEANATQNTPEDAGNSTQGHAVPLVSDEPQQEPAEDLDAKWKAMFGDEEDEGFLLDDDGEPKDLDPTGFLGSDDEGFLEEDEVPTATQPTAAFALTQTPTEAKPVNGRYLPSNSAPSAPTATPMNSYLPAAPVLAAPVGNSYLPGAPSPGFQPPVASPYGIPTTAPSAPPRYGAAPPPPTQEQNKPQSFVDKAKGGYTSPYDLPMEVVKPKLRPPTHHPLRSSSTPGAPPVAPPAVPRSASLTSPTGPPKAPPSKPPAPEKFFEDLPVVAKPPRSSSRQSNHSVPSPTQAGPYPPPLPQNPYAQVPQSAPPTVPHAAPPQPVADIPRLVAPPPVNPYAQLQAGPGPSPAVPAATPSRYSPALSSAPPVSGQVPVPAASRYSPAPPTARQPSAGYAANHSASAPPMLPHQPRTSSPLAHFEITHERSRTHGAHHAEGSSLAEKRSVSSLYNAHLQRVPSLPPTTEVEEDESRGPVQTPTGYIPTPPSTSPESKHNQLPYRPRQTPPPSSHPPQSMLSPPKRATSSHGLATGQQEFAPPQRSQTQSPGKLYGPRNGKAVEAIPRPSSVNDPSSPRSLPHSSAYASAPVAAPTRPRGISQNLNLVAPTDGREKDPLQRWKGAPLLSWGVGGTIVTMFPKDVPRYGMNNNVPMVVRSPGEVKVQSVKDIHPLEERLTKFPGPLKGKSKKKETIAWLSAGIESLEREQPHNLFSQLHLSHDDKRLAERVLLWKILRVFVEHDGSLEGSPGVEKAVRQILSPQLEAVEGAATFIAGADAGRLGESPVTRMQSDMVDSSTVEQIRKHLLNGDSEKAIWAAADVRLWGHALLLANALAPNLYKQVAQEFIKKEVNFPGHNNESLAALYGVLSGNHDESVDELVPVHARAGLQLVAKDAASGPSKDAMEGLDKWRETLTLILSNRSPGDAQAIRSLGNLLSSYGRAEAAHICFMFARSHAIFGGFDDPNSDFVLVGSDHKRQAEQFAKEIEPLLLSEVYEYGQSLAGGSNIVVTSPHLAAYKLQHACALAEYGYRDKALQYCEAISTAITAQTKRSPYHHPLLETAVEDLMKRLRQAPKEETNSWITKPSMNKVSGSLLNRFNKFVAGDDSENAGQGQTNDGEASGPFARVAGGTPTISRPPSANGLETFGATVPSYGMPAPLSNGPIASSAPPTRAASRYAPAPAHPVAHTSNTYEPGSPYAPRSSMERTSGELTRTSSDLRRQSSESQRGAHSIYNPNQAPSPTTGYMPFGSGSTPEKPVASAVPVQPVTSGYQPYGYSAPPVNEAPLEPAPVPEAVNGNSGYQPPSYGYEPPSFTPYEAPAEMENGAAEGGGSQPSSYEPPSYQPYSYEAPSYEPDSQPSKENHSDEDSKPKPKKKGIMYDDDDDMPMPAVKSSSEKTKEEKDRENAEMFRKAAEEDAKRAAEAKQAKKGWGFGGWFGGGAKKESIDASTPGKPIRAKLGDSKMSFYYDPEQKRWVNKNGDPKDNEAKKATPPPPKAAPRSVSSSPAPPMAGPPAPTSNPDAGRASAPPMGPPRSTMTPPPGGLSPSLDVNSLGPPAMMRSVSNTSAVSAASAPSRPTTSLSNSSSIDDLLSAAGPRKGAKKPRKSARYVDVMTKE</sequence>
<dbReference type="Gene3D" id="1.25.40.1030">
    <property type="match status" value="1"/>
</dbReference>
<comment type="subcellular location">
    <subcellularLocation>
        <location evidence="1">Endoplasmic reticulum membrane</location>
        <topology evidence="1">Peripheral membrane protein</topology>
        <orientation evidence="1">Cytoplasmic side</orientation>
    </subcellularLocation>
</comment>
<evidence type="ECO:0000259" key="13">
    <source>
        <dbReference type="Pfam" id="PF12932"/>
    </source>
</evidence>
<evidence type="ECO:0000313" key="15">
    <source>
        <dbReference type="Proteomes" id="UP001321760"/>
    </source>
</evidence>
<dbReference type="InterPro" id="IPR024298">
    <property type="entry name" value="Sec16_Sec23-bd"/>
</dbReference>
<feature type="compositionally biased region" description="Low complexity" evidence="11">
    <location>
        <begin position="1640"/>
        <end position="1649"/>
    </location>
</feature>
<dbReference type="FunFam" id="1.25.40.1030:FF:000008">
    <property type="entry name" value="Protein transport protein sec16"/>
    <property type="match status" value="1"/>
</dbReference>
<feature type="compositionally biased region" description="Polar residues" evidence="11">
    <location>
        <begin position="332"/>
        <end position="347"/>
    </location>
</feature>
<feature type="compositionally biased region" description="Low complexity" evidence="11">
    <location>
        <begin position="1486"/>
        <end position="1507"/>
    </location>
</feature>
<feature type="region of interest" description="Disordered" evidence="11">
    <location>
        <begin position="321"/>
        <end position="363"/>
    </location>
</feature>
<dbReference type="EMBL" id="MU865921">
    <property type="protein sequence ID" value="KAK4453169.1"/>
    <property type="molecule type" value="Genomic_DNA"/>
</dbReference>
<feature type="domain" description="Sec16 central conserved" evidence="13">
    <location>
        <begin position="947"/>
        <end position="1066"/>
    </location>
</feature>
<comment type="similarity">
    <text evidence="2 10">Belongs to the SEC16 family.</text>
</comment>
<feature type="compositionally biased region" description="Gly residues" evidence="11">
    <location>
        <begin position="1753"/>
        <end position="1762"/>
    </location>
</feature>
<evidence type="ECO:0000259" key="12">
    <source>
        <dbReference type="Pfam" id="PF12931"/>
    </source>
</evidence>
<evidence type="ECO:0000256" key="9">
    <source>
        <dbReference type="ARBA" id="ARBA00024687"/>
    </source>
</evidence>
<feature type="compositionally biased region" description="Pro residues" evidence="11">
    <location>
        <begin position="574"/>
        <end position="587"/>
    </location>
</feature>
<evidence type="ECO:0000256" key="3">
    <source>
        <dbReference type="ARBA" id="ARBA00022448"/>
    </source>
</evidence>
<comment type="function">
    <text evidence="9 10">Involved in the initiation of assembly of the COPII coat required for the formation of transport vesicles from the endoplasmic reticulum (ER) and the selection of cargo molecules. Also involved in autophagy.</text>
</comment>
<dbReference type="Pfam" id="PF12932">
    <property type="entry name" value="Sec16"/>
    <property type="match status" value="1"/>
</dbReference>
<evidence type="ECO:0000256" key="7">
    <source>
        <dbReference type="ARBA" id="ARBA00023006"/>
    </source>
</evidence>
<dbReference type="PRINTS" id="PR01217">
    <property type="entry name" value="PRICHEXTENSN"/>
</dbReference>
<dbReference type="GO" id="GO:0070973">
    <property type="term" value="P:protein localization to endoplasmic reticulum exit site"/>
    <property type="evidence" value="ECO:0007669"/>
    <property type="project" value="TreeGrafter"/>
</dbReference>
<feature type="compositionally biased region" description="Basic and acidic residues" evidence="11">
    <location>
        <begin position="748"/>
        <end position="772"/>
    </location>
</feature>
<dbReference type="GO" id="GO:0005789">
    <property type="term" value="C:endoplasmic reticulum membrane"/>
    <property type="evidence" value="ECO:0007669"/>
    <property type="project" value="UniProtKB-SubCell"/>
</dbReference>
<feature type="compositionally biased region" description="Polar residues" evidence="11">
    <location>
        <begin position="849"/>
        <end position="873"/>
    </location>
</feature>
<dbReference type="GO" id="GO:0007030">
    <property type="term" value="P:Golgi organization"/>
    <property type="evidence" value="ECO:0007669"/>
    <property type="project" value="TreeGrafter"/>
</dbReference>
<feature type="compositionally biased region" description="Basic and acidic residues" evidence="11">
    <location>
        <begin position="1681"/>
        <end position="1693"/>
    </location>
</feature>
<keyword evidence="3 10" id="KW-0813">Transport</keyword>
<feature type="compositionally biased region" description="Low complexity" evidence="11">
    <location>
        <begin position="904"/>
        <end position="917"/>
    </location>
</feature>
<keyword evidence="8 10" id="KW-0472">Membrane</keyword>
<dbReference type="GO" id="GO:0015031">
    <property type="term" value="P:protein transport"/>
    <property type="evidence" value="ECO:0007669"/>
    <property type="project" value="UniProtKB-KW"/>
</dbReference>
<evidence type="ECO:0000256" key="4">
    <source>
        <dbReference type="ARBA" id="ARBA00022824"/>
    </source>
</evidence>
<reference evidence="14" key="2">
    <citation type="submission" date="2023-05" db="EMBL/GenBank/DDBJ databases">
        <authorList>
            <consortium name="Lawrence Berkeley National Laboratory"/>
            <person name="Steindorff A."/>
            <person name="Hensen N."/>
            <person name="Bonometti L."/>
            <person name="Westerberg I."/>
            <person name="Brannstrom I.O."/>
            <person name="Guillou S."/>
            <person name="Cros-Aarteil S."/>
            <person name="Calhoun S."/>
            <person name="Haridas S."/>
            <person name="Kuo A."/>
            <person name="Mondo S."/>
            <person name="Pangilinan J."/>
            <person name="Riley R."/>
            <person name="Labutti K."/>
            <person name="Andreopoulos B."/>
            <person name="Lipzen A."/>
            <person name="Chen C."/>
            <person name="Yanf M."/>
            <person name="Daum C."/>
            <person name="Ng V."/>
            <person name="Clum A."/>
            <person name="Ohm R."/>
            <person name="Martin F."/>
            <person name="Silar P."/>
            <person name="Natvig D."/>
            <person name="Lalanne C."/>
            <person name="Gautier V."/>
            <person name="Ament-Velasquez S.L."/>
            <person name="Kruys A."/>
            <person name="Hutchinson M.I."/>
            <person name="Powell A.J."/>
            <person name="Barry K."/>
            <person name="Miller A.N."/>
            <person name="Grigoriev I.V."/>
            <person name="Debuchy R."/>
            <person name="Gladieux P."/>
            <person name="Thoren M.H."/>
            <person name="Johannesson H."/>
        </authorList>
    </citation>
    <scope>NUCLEOTIDE SEQUENCE</scope>
    <source>
        <strain evidence="14">PSN243</strain>
    </source>
</reference>
<dbReference type="GO" id="GO:0016192">
    <property type="term" value="P:vesicle-mediated transport"/>
    <property type="evidence" value="ECO:0007669"/>
    <property type="project" value="UniProtKB-KW"/>
</dbReference>
<dbReference type="Proteomes" id="UP001321760">
    <property type="component" value="Unassembled WGS sequence"/>
</dbReference>
<dbReference type="PANTHER" id="PTHR13402:SF6">
    <property type="entry name" value="SECRETORY 16, ISOFORM I"/>
    <property type="match status" value="1"/>
</dbReference>
<keyword evidence="5 10" id="KW-0931">ER-Golgi transport</keyword>
<protein>
    <recommendedName>
        <fullName evidence="10">Protein transport protein sec16</fullName>
    </recommendedName>
</protein>
<evidence type="ECO:0000256" key="10">
    <source>
        <dbReference type="RuleBase" id="RU364101"/>
    </source>
</evidence>
<dbReference type="InterPro" id="IPR024340">
    <property type="entry name" value="Sec16_CCD"/>
</dbReference>
<feature type="compositionally biased region" description="Basic residues" evidence="11">
    <location>
        <begin position="1920"/>
        <end position="1929"/>
    </location>
</feature>
<feature type="compositionally biased region" description="Pro residues" evidence="11">
    <location>
        <begin position="555"/>
        <end position="564"/>
    </location>
</feature>
<feature type="compositionally biased region" description="Pro residues" evidence="11">
    <location>
        <begin position="636"/>
        <end position="649"/>
    </location>
</feature>
<dbReference type="GO" id="GO:0070971">
    <property type="term" value="C:endoplasmic reticulum exit site"/>
    <property type="evidence" value="ECO:0007669"/>
    <property type="project" value="TreeGrafter"/>
</dbReference>
<dbReference type="CDD" id="cd09233">
    <property type="entry name" value="ACE1-Sec16-like"/>
    <property type="match status" value="1"/>
</dbReference>
<name>A0AAV9GW43_9PEZI</name>
<reference evidence="14" key="1">
    <citation type="journal article" date="2023" name="Mol. Phylogenet. Evol.">
        <title>Genome-scale phylogeny and comparative genomics of the fungal order Sordariales.</title>
        <authorList>
            <person name="Hensen N."/>
            <person name="Bonometti L."/>
            <person name="Westerberg I."/>
            <person name="Brannstrom I.O."/>
            <person name="Guillou S."/>
            <person name="Cros-Aarteil S."/>
            <person name="Calhoun S."/>
            <person name="Haridas S."/>
            <person name="Kuo A."/>
            <person name="Mondo S."/>
            <person name="Pangilinan J."/>
            <person name="Riley R."/>
            <person name="LaButti K."/>
            <person name="Andreopoulos B."/>
            <person name="Lipzen A."/>
            <person name="Chen C."/>
            <person name="Yan M."/>
            <person name="Daum C."/>
            <person name="Ng V."/>
            <person name="Clum A."/>
            <person name="Steindorff A."/>
            <person name="Ohm R.A."/>
            <person name="Martin F."/>
            <person name="Silar P."/>
            <person name="Natvig D.O."/>
            <person name="Lalanne C."/>
            <person name="Gautier V."/>
            <person name="Ament-Velasquez S.L."/>
            <person name="Kruys A."/>
            <person name="Hutchinson M.I."/>
            <person name="Powell A.J."/>
            <person name="Barry K."/>
            <person name="Miller A.N."/>
            <person name="Grigoriev I.V."/>
            <person name="Debuchy R."/>
            <person name="Gladieux P."/>
            <person name="Hiltunen Thoren M."/>
            <person name="Johannesson H."/>
        </authorList>
    </citation>
    <scope>NUCLEOTIDE SEQUENCE</scope>
    <source>
        <strain evidence="14">PSN243</strain>
    </source>
</reference>
<keyword evidence="15" id="KW-1185">Reference proteome</keyword>
<feature type="compositionally biased region" description="Basic and acidic residues" evidence="11">
    <location>
        <begin position="1792"/>
        <end position="1811"/>
    </location>
</feature>